<feature type="transmembrane region" description="Helical" evidence="1">
    <location>
        <begin position="21"/>
        <end position="42"/>
    </location>
</feature>
<comment type="caution">
    <text evidence="3">The sequence shown here is derived from an EMBL/GenBank/DDBJ whole genome shotgun (WGS) entry which is preliminary data.</text>
</comment>
<evidence type="ECO:0000313" key="3">
    <source>
        <dbReference type="EMBL" id="MDE8654106.1"/>
    </source>
</evidence>
<proteinExistence type="predicted"/>
<dbReference type="InterPro" id="IPR003675">
    <property type="entry name" value="Rce1/LyrA-like_dom"/>
</dbReference>
<protein>
    <submittedName>
        <fullName evidence="3">Type II CAAX endopeptidase family protein</fullName>
    </submittedName>
</protein>
<dbReference type="PANTHER" id="PTHR39430">
    <property type="entry name" value="MEMBRANE-ASSOCIATED PROTEASE-RELATED"/>
    <property type="match status" value="1"/>
</dbReference>
<keyword evidence="1" id="KW-0812">Transmembrane</keyword>
<reference evidence="3 4" key="1">
    <citation type="submission" date="2023-03" db="EMBL/GenBank/DDBJ databases">
        <title>NovoSphingobium album sp. nov. isolated from polycyclic aromatic hydrocarbons- and heavy-metal polluted soil.</title>
        <authorList>
            <person name="Liu Z."/>
            <person name="Wang K."/>
        </authorList>
    </citation>
    <scope>NUCLEOTIDE SEQUENCE [LARGE SCALE GENOMIC DNA]</scope>
    <source>
        <strain evidence="3 4">H3SJ31-1</strain>
    </source>
</reference>
<dbReference type="Proteomes" id="UP001216253">
    <property type="component" value="Unassembled WGS sequence"/>
</dbReference>
<keyword evidence="1" id="KW-1133">Transmembrane helix</keyword>
<feature type="transmembrane region" description="Helical" evidence="1">
    <location>
        <begin position="157"/>
        <end position="177"/>
    </location>
</feature>
<dbReference type="RefSeq" id="WP_275230220.1">
    <property type="nucleotide sequence ID" value="NZ_JARESE010000073.1"/>
</dbReference>
<dbReference type="EMBL" id="JARESE010000073">
    <property type="protein sequence ID" value="MDE8654106.1"/>
    <property type="molecule type" value="Genomic_DNA"/>
</dbReference>
<feature type="transmembrane region" description="Helical" evidence="1">
    <location>
        <begin position="216"/>
        <end position="234"/>
    </location>
</feature>
<feature type="domain" description="CAAX prenyl protease 2/Lysostaphin resistance protein A-like" evidence="2">
    <location>
        <begin position="127"/>
        <end position="219"/>
    </location>
</feature>
<accession>A0ABT5WW20</accession>
<gene>
    <name evidence="3" type="ORF">PYV00_20640</name>
</gene>
<dbReference type="PANTHER" id="PTHR39430:SF1">
    <property type="entry name" value="PROTEASE"/>
    <property type="match status" value="1"/>
</dbReference>
<organism evidence="3 4">
    <name type="scientific">Novosphingobium album</name>
    <name type="common">ex Liu et al. 2023</name>
    <dbReference type="NCBI Taxonomy" id="3031130"/>
    <lineage>
        <taxon>Bacteria</taxon>
        <taxon>Pseudomonadati</taxon>
        <taxon>Pseudomonadota</taxon>
        <taxon>Alphaproteobacteria</taxon>
        <taxon>Sphingomonadales</taxon>
        <taxon>Sphingomonadaceae</taxon>
        <taxon>Novosphingobium</taxon>
    </lineage>
</organism>
<sequence>MTQLGETREPGRLRRFIAYPLTLMVIGAAMVIGALVIVSIGINLFDIGRNSPLGALRGLAAGLAPVLAYAVFGRWVERGPNREFATPGAARELGLGLLLGFVLMVGSAGLVALLGGFRIEGVLGLGNFWTMLGVALYSGPFEETLFRAVILRQLERVVGTFWALAATAAFFGFAHLANPNATFFAGFAIMMEAGILLGAAYLLTRRLWLAIGVHSAWNFTQGWLLSIPVSGTGPSPGLLVTSRTGPEWLTGGDFGLEASVVTLVVATLAGLAMLRRAWQRGEFVAPRWQRNQTKL</sequence>
<dbReference type="Pfam" id="PF02517">
    <property type="entry name" value="Rce1-like"/>
    <property type="match status" value="1"/>
</dbReference>
<name>A0ABT5WW20_9SPHN</name>
<evidence type="ECO:0000256" key="1">
    <source>
        <dbReference type="SAM" id="Phobius"/>
    </source>
</evidence>
<feature type="transmembrane region" description="Helical" evidence="1">
    <location>
        <begin position="183"/>
        <end position="204"/>
    </location>
</feature>
<keyword evidence="1" id="KW-0472">Membrane</keyword>
<evidence type="ECO:0000259" key="2">
    <source>
        <dbReference type="Pfam" id="PF02517"/>
    </source>
</evidence>
<keyword evidence="4" id="KW-1185">Reference proteome</keyword>
<feature type="transmembrane region" description="Helical" evidence="1">
    <location>
        <begin position="254"/>
        <end position="274"/>
    </location>
</feature>
<evidence type="ECO:0000313" key="4">
    <source>
        <dbReference type="Proteomes" id="UP001216253"/>
    </source>
</evidence>
<feature type="transmembrane region" description="Helical" evidence="1">
    <location>
        <begin position="54"/>
        <end position="72"/>
    </location>
</feature>
<feature type="transmembrane region" description="Helical" evidence="1">
    <location>
        <begin position="121"/>
        <end position="137"/>
    </location>
</feature>
<feature type="transmembrane region" description="Helical" evidence="1">
    <location>
        <begin position="93"/>
        <end position="115"/>
    </location>
</feature>